<feature type="non-terminal residue" evidence="1">
    <location>
        <position position="1"/>
    </location>
</feature>
<dbReference type="AlphaFoldDB" id="A0AAN5CTU4"/>
<keyword evidence="2" id="KW-1185">Reference proteome</keyword>
<evidence type="ECO:0000313" key="2">
    <source>
        <dbReference type="Proteomes" id="UP001328107"/>
    </source>
</evidence>
<evidence type="ECO:0000313" key="1">
    <source>
        <dbReference type="EMBL" id="GMR50290.1"/>
    </source>
</evidence>
<organism evidence="1 2">
    <name type="scientific">Pristionchus mayeri</name>
    <dbReference type="NCBI Taxonomy" id="1317129"/>
    <lineage>
        <taxon>Eukaryota</taxon>
        <taxon>Metazoa</taxon>
        <taxon>Ecdysozoa</taxon>
        <taxon>Nematoda</taxon>
        <taxon>Chromadorea</taxon>
        <taxon>Rhabditida</taxon>
        <taxon>Rhabditina</taxon>
        <taxon>Diplogasteromorpha</taxon>
        <taxon>Diplogasteroidea</taxon>
        <taxon>Neodiplogasteridae</taxon>
        <taxon>Pristionchus</taxon>
    </lineage>
</organism>
<proteinExistence type="predicted"/>
<dbReference type="EMBL" id="BTRK01000004">
    <property type="protein sequence ID" value="GMR50290.1"/>
    <property type="molecule type" value="Genomic_DNA"/>
</dbReference>
<gene>
    <name evidence="1" type="ORF">PMAYCL1PPCAC_20485</name>
</gene>
<dbReference type="Proteomes" id="UP001328107">
    <property type="component" value="Unassembled WGS sequence"/>
</dbReference>
<comment type="caution">
    <text evidence="1">The sequence shown here is derived from an EMBL/GenBank/DDBJ whole genome shotgun (WGS) entry which is preliminary data.</text>
</comment>
<accession>A0AAN5CTU4</accession>
<reference evidence="2" key="1">
    <citation type="submission" date="2022-10" db="EMBL/GenBank/DDBJ databases">
        <title>Genome assembly of Pristionchus species.</title>
        <authorList>
            <person name="Yoshida K."/>
            <person name="Sommer R.J."/>
        </authorList>
    </citation>
    <scope>NUCLEOTIDE SEQUENCE [LARGE SCALE GENOMIC DNA]</scope>
    <source>
        <strain evidence="2">RS5460</strain>
    </source>
</reference>
<sequence>WLHSNEQTDPVARFTEQIEQCKCIVEFEDELYAKLMAGINYRENERNVIIDQVGTHYIWMVERREELARQVQNKKLEDMTKNENEWILNFIEKNKKAEDIKHVHFEAKRKLEGFIDQMQTIMDESLETYSRNCKALIDFSLECRNDESEFFISELKDVEKDKLDAYEKRMCKFIGRLGGLLFFQRGIARVELEETELRDIDLSDRVDDAINTLSCQLESREEELKLYRKDERDAIDKECQLLDAAYEQSMVLLSSELSEKYSDIDLTSYPKHIIGRGGEVWENIFLPFLYVIDI</sequence>
<name>A0AAN5CTU4_9BILA</name>
<protein>
    <submittedName>
        <fullName evidence="1">Uncharacterized protein</fullName>
    </submittedName>
</protein>